<reference evidence="2 3" key="1">
    <citation type="journal article" date="2020" name="Mol. Plant">
        <title>The Chromosome-Based Rubber Tree Genome Provides New Insights into Spurge Genome Evolution and Rubber Biosynthesis.</title>
        <authorList>
            <person name="Liu J."/>
            <person name="Shi C."/>
            <person name="Shi C.C."/>
            <person name="Li W."/>
            <person name="Zhang Q.J."/>
            <person name="Zhang Y."/>
            <person name="Li K."/>
            <person name="Lu H.F."/>
            <person name="Shi C."/>
            <person name="Zhu S.T."/>
            <person name="Xiao Z.Y."/>
            <person name="Nan H."/>
            <person name="Yue Y."/>
            <person name="Zhu X.G."/>
            <person name="Wu Y."/>
            <person name="Hong X.N."/>
            <person name="Fan G.Y."/>
            <person name="Tong Y."/>
            <person name="Zhang D."/>
            <person name="Mao C.L."/>
            <person name="Liu Y.L."/>
            <person name="Hao S.J."/>
            <person name="Liu W.Q."/>
            <person name="Lv M.Q."/>
            <person name="Zhang H.B."/>
            <person name="Liu Y."/>
            <person name="Hu-Tang G.R."/>
            <person name="Wang J.P."/>
            <person name="Wang J.H."/>
            <person name="Sun Y.H."/>
            <person name="Ni S.B."/>
            <person name="Chen W.B."/>
            <person name="Zhang X.C."/>
            <person name="Jiao Y.N."/>
            <person name="Eichler E.E."/>
            <person name="Li G.H."/>
            <person name="Liu X."/>
            <person name="Gao L.Z."/>
        </authorList>
    </citation>
    <scope>NUCLEOTIDE SEQUENCE [LARGE SCALE GENOMIC DNA]</scope>
    <source>
        <strain evidence="3">cv. GT1</strain>
        <tissue evidence="2">Leaf</tissue>
    </source>
</reference>
<accession>A0A6A6M8U1</accession>
<keyword evidence="3" id="KW-1185">Reference proteome</keyword>
<dbReference type="EMBL" id="JAAGAX010000007">
    <property type="protein sequence ID" value="KAF2308938.1"/>
    <property type="molecule type" value="Genomic_DNA"/>
</dbReference>
<evidence type="ECO:0000313" key="2">
    <source>
        <dbReference type="EMBL" id="KAF2308938.1"/>
    </source>
</evidence>
<feature type="domain" description="hAT-like transposase RNase-H fold" evidence="1">
    <location>
        <begin position="1"/>
        <end position="69"/>
    </location>
</feature>
<name>A0A6A6M8U1_HEVBR</name>
<organism evidence="2 3">
    <name type="scientific">Hevea brasiliensis</name>
    <name type="common">Para rubber tree</name>
    <name type="synonym">Siphonia brasiliensis</name>
    <dbReference type="NCBI Taxonomy" id="3981"/>
    <lineage>
        <taxon>Eukaryota</taxon>
        <taxon>Viridiplantae</taxon>
        <taxon>Streptophyta</taxon>
        <taxon>Embryophyta</taxon>
        <taxon>Tracheophyta</taxon>
        <taxon>Spermatophyta</taxon>
        <taxon>Magnoliopsida</taxon>
        <taxon>eudicotyledons</taxon>
        <taxon>Gunneridae</taxon>
        <taxon>Pentapetalae</taxon>
        <taxon>rosids</taxon>
        <taxon>fabids</taxon>
        <taxon>Malpighiales</taxon>
        <taxon>Euphorbiaceae</taxon>
        <taxon>Crotonoideae</taxon>
        <taxon>Micrandreae</taxon>
        <taxon>Hevea</taxon>
    </lineage>
</organism>
<dbReference type="PANTHER" id="PTHR23272">
    <property type="entry name" value="BED FINGER-RELATED"/>
    <property type="match status" value="1"/>
</dbReference>
<gene>
    <name evidence="2" type="ORF">GH714_025060</name>
</gene>
<evidence type="ECO:0000313" key="3">
    <source>
        <dbReference type="Proteomes" id="UP000467840"/>
    </source>
</evidence>
<dbReference type="GO" id="GO:0003677">
    <property type="term" value="F:DNA binding"/>
    <property type="evidence" value="ECO:0007669"/>
    <property type="project" value="InterPro"/>
</dbReference>
<comment type="caution">
    <text evidence="2">The sequence shown here is derived from an EMBL/GenBank/DDBJ whole genome shotgun (WGS) entry which is preliminary data.</text>
</comment>
<proteinExistence type="predicted"/>
<dbReference type="InterPro" id="IPR025525">
    <property type="entry name" value="hAT-like_transposase_RNase-H"/>
</dbReference>
<dbReference type="PANTHER" id="PTHR23272:SF161">
    <property type="entry name" value="ZINC FINGER BED DOMAIN-CONTAINING PROTEIN RICESLEEPER 1-LIKE"/>
    <property type="match status" value="1"/>
</dbReference>
<sequence length="152" mass="17513">MGKQMEAKFDKYWGSLDEMNVMLFVAVVLDPRYKLNYIKAKYIICYSKSEFKLLVDRVVNALKEMLNEYMSSNDQACMGDNGFGQNANVEKCDNALIEEDEEIDDYFIQMEKQKLASESELDSEIDIVNINGTVARRFGVDIFPRGPLLQHD</sequence>
<dbReference type="AlphaFoldDB" id="A0A6A6M8U1"/>
<protein>
    <recommendedName>
        <fullName evidence="1">hAT-like transposase RNase-H fold domain-containing protein</fullName>
    </recommendedName>
</protein>
<dbReference type="Proteomes" id="UP000467840">
    <property type="component" value="Chromosome 17"/>
</dbReference>
<evidence type="ECO:0000259" key="1">
    <source>
        <dbReference type="Pfam" id="PF14372"/>
    </source>
</evidence>
<dbReference type="Pfam" id="PF14372">
    <property type="entry name" value="hAT-like_RNase-H"/>
    <property type="match status" value="1"/>
</dbReference>